<dbReference type="InterPro" id="IPR036390">
    <property type="entry name" value="WH_DNA-bd_sf"/>
</dbReference>
<evidence type="ECO:0000256" key="2">
    <source>
        <dbReference type="ARBA" id="ARBA00023125"/>
    </source>
</evidence>
<dbReference type="Pfam" id="PF07729">
    <property type="entry name" value="FCD"/>
    <property type="match status" value="1"/>
</dbReference>
<accession>A0A2U8WSI6</accession>
<dbReference type="PRINTS" id="PR00035">
    <property type="entry name" value="HTHGNTR"/>
</dbReference>
<dbReference type="InterPro" id="IPR000524">
    <property type="entry name" value="Tscrpt_reg_HTH_GntR"/>
</dbReference>
<dbReference type="SUPFAM" id="SSF46785">
    <property type="entry name" value="Winged helix' DNA-binding domain"/>
    <property type="match status" value="1"/>
</dbReference>
<dbReference type="SUPFAM" id="SSF48008">
    <property type="entry name" value="GntR ligand-binding domain-like"/>
    <property type="match status" value="1"/>
</dbReference>
<dbReference type="Gene3D" id="1.10.10.10">
    <property type="entry name" value="Winged helix-like DNA-binding domain superfamily/Winged helix DNA-binding domain"/>
    <property type="match status" value="1"/>
</dbReference>
<dbReference type="Gene3D" id="1.20.120.530">
    <property type="entry name" value="GntR ligand-binding domain-like"/>
    <property type="match status" value="1"/>
</dbReference>
<dbReference type="AlphaFoldDB" id="A0A2U8WSI6"/>
<dbReference type="RefSeq" id="WP_109960659.1">
    <property type="nucleotide sequence ID" value="NZ_CP029553.1"/>
</dbReference>
<evidence type="ECO:0000259" key="4">
    <source>
        <dbReference type="PROSITE" id="PS50949"/>
    </source>
</evidence>
<feature type="domain" description="HTH gntR-type" evidence="4">
    <location>
        <begin position="26"/>
        <end position="93"/>
    </location>
</feature>
<protein>
    <submittedName>
        <fullName evidence="5">GntR family transcriptional regulator</fullName>
    </submittedName>
</protein>
<keyword evidence="3" id="KW-0804">Transcription</keyword>
<dbReference type="Pfam" id="PF00392">
    <property type="entry name" value="GntR"/>
    <property type="match status" value="1"/>
</dbReference>
<evidence type="ECO:0000313" key="5">
    <source>
        <dbReference type="EMBL" id="AWN48370.1"/>
    </source>
</evidence>
<evidence type="ECO:0000256" key="1">
    <source>
        <dbReference type="ARBA" id="ARBA00023015"/>
    </source>
</evidence>
<dbReference type="PROSITE" id="PS50949">
    <property type="entry name" value="HTH_GNTR"/>
    <property type="match status" value="1"/>
</dbReference>
<dbReference type="PANTHER" id="PTHR43537:SF50">
    <property type="entry name" value="TRANSCRIPTIONAL REGULATORY PROTEIN"/>
    <property type="match status" value="1"/>
</dbReference>
<dbReference type="PANTHER" id="PTHR43537">
    <property type="entry name" value="TRANSCRIPTIONAL REGULATOR, GNTR FAMILY"/>
    <property type="match status" value="1"/>
</dbReference>
<dbReference type="GO" id="GO:0003700">
    <property type="term" value="F:DNA-binding transcription factor activity"/>
    <property type="evidence" value="ECO:0007669"/>
    <property type="project" value="InterPro"/>
</dbReference>
<dbReference type="EMBL" id="CP029553">
    <property type="protein sequence ID" value="AWN48370.1"/>
    <property type="molecule type" value="Genomic_DNA"/>
</dbReference>
<dbReference type="SMART" id="SM00345">
    <property type="entry name" value="HTH_GNTR"/>
    <property type="match status" value="1"/>
</dbReference>
<dbReference type="InterPro" id="IPR011711">
    <property type="entry name" value="GntR_C"/>
</dbReference>
<keyword evidence="2" id="KW-0238">DNA-binding</keyword>
<dbReference type="CDD" id="cd07377">
    <property type="entry name" value="WHTH_GntR"/>
    <property type="match status" value="1"/>
</dbReference>
<dbReference type="InterPro" id="IPR008920">
    <property type="entry name" value="TF_FadR/GntR_C"/>
</dbReference>
<dbReference type="Proteomes" id="UP000245444">
    <property type="component" value="Chromosome"/>
</dbReference>
<dbReference type="OrthoDB" id="8114900at2"/>
<dbReference type="InterPro" id="IPR036388">
    <property type="entry name" value="WH-like_DNA-bd_sf"/>
</dbReference>
<reference evidence="5 6" key="1">
    <citation type="submission" date="2018-05" db="EMBL/GenBank/DDBJ databases">
        <title>Complete Genome Sequence of Methylobacterium sp. 17Sr1-28.</title>
        <authorList>
            <person name="Srinivasan S."/>
        </authorList>
    </citation>
    <scope>NUCLEOTIDE SEQUENCE [LARGE SCALE GENOMIC DNA]</scope>
    <source>
        <strain evidence="5 6">17Sr1-28</strain>
    </source>
</reference>
<keyword evidence="6" id="KW-1185">Reference proteome</keyword>
<name>A0A2U8WSI6_9HYPH</name>
<dbReference type="SMART" id="SM00895">
    <property type="entry name" value="FCD"/>
    <property type="match status" value="1"/>
</dbReference>
<organism evidence="5 6">
    <name type="scientific">Methylobacterium terrae</name>
    <dbReference type="NCBI Taxonomy" id="2202827"/>
    <lineage>
        <taxon>Bacteria</taxon>
        <taxon>Pseudomonadati</taxon>
        <taxon>Pseudomonadota</taxon>
        <taxon>Alphaproteobacteria</taxon>
        <taxon>Hyphomicrobiales</taxon>
        <taxon>Methylobacteriaceae</taxon>
        <taxon>Methylobacterium</taxon>
    </lineage>
</organism>
<dbReference type="GO" id="GO:0003677">
    <property type="term" value="F:DNA binding"/>
    <property type="evidence" value="ECO:0007669"/>
    <property type="project" value="UniProtKB-KW"/>
</dbReference>
<proteinExistence type="predicted"/>
<gene>
    <name evidence="5" type="ORF">DK419_20105</name>
</gene>
<dbReference type="KEGG" id="mtea:DK419_20105"/>
<evidence type="ECO:0000313" key="6">
    <source>
        <dbReference type="Proteomes" id="UP000245444"/>
    </source>
</evidence>
<evidence type="ECO:0000256" key="3">
    <source>
        <dbReference type="ARBA" id="ARBA00023163"/>
    </source>
</evidence>
<sequence>MDPVRRPRGRPRKPVLLEPAGLGPRLGLHERAAQRLRGLIVEGTLPAGGALVETELSAALGISRTPVREALKLLAVEGLVELRPNRSPRVAELRPDAVTELFEAIAAIERGAAELAALRLSAAELERLAWLQSEMEAHHAAGDRAAYFALNQQIHGLIVACARNAPLREAHEALHARAEIARRRALDSRARWDESVAEHRAILAALEARDAPAAGRLLADHVGHTGTALLAGLARSGGEPDTRPDAA</sequence>
<keyword evidence="1" id="KW-0805">Transcription regulation</keyword>